<feature type="transmembrane region" description="Helical" evidence="1">
    <location>
        <begin position="446"/>
        <end position="467"/>
    </location>
</feature>
<dbReference type="KEGG" id="strr:EKD16_23760"/>
<name>A0A4P6Q6U0_9ACTN</name>
<dbReference type="Gene3D" id="3.40.710.10">
    <property type="entry name" value="DD-peptidase/beta-lactamase superfamily"/>
    <property type="match status" value="1"/>
</dbReference>
<dbReference type="PROSITE" id="PS51318">
    <property type="entry name" value="TAT"/>
    <property type="match status" value="1"/>
</dbReference>
<keyword evidence="3" id="KW-0645">Protease</keyword>
<dbReference type="Pfam" id="PF00144">
    <property type="entry name" value="Beta-lactamase"/>
    <property type="match status" value="1"/>
</dbReference>
<feature type="transmembrane region" description="Helical" evidence="1">
    <location>
        <begin position="407"/>
        <end position="425"/>
    </location>
</feature>
<feature type="transmembrane region" description="Helical" evidence="1">
    <location>
        <begin position="487"/>
        <end position="507"/>
    </location>
</feature>
<dbReference type="RefSeq" id="WP_165498647.1">
    <property type="nucleotide sequence ID" value="NZ_CP036455.1"/>
</dbReference>
<proteinExistence type="predicted"/>
<dbReference type="PANTHER" id="PTHR46825">
    <property type="entry name" value="D-ALANYL-D-ALANINE-CARBOXYPEPTIDASE/ENDOPEPTIDASE AMPH"/>
    <property type="match status" value="1"/>
</dbReference>
<keyword evidence="1" id="KW-0812">Transmembrane</keyword>
<dbReference type="PANTHER" id="PTHR46825:SF9">
    <property type="entry name" value="BETA-LACTAMASE-RELATED DOMAIN-CONTAINING PROTEIN"/>
    <property type="match status" value="1"/>
</dbReference>
<dbReference type="InterPro" id="IPR050491">
    <property type="entry name" value="AmpC-like"/>
</dbReference>
<dbReference type="AlphaFoldDB" id="A0A4P6Q6U0"/>
<dbReference type="InterPro" id="IPR012338">
    <property type="entry name" value="Beta-lactam/transpept-like"/>
</dbReference>
<dbReference type="EC" id="3.4.16.4" evidence="3"/>
<dbReference type="EMBL" id="CP036455">
    <property type="protein sequence ID" value="QBI56498.1"/>
    <property type="molecule type" value="Genomic_DNA"/>
</dbReference>
<keyword evidence="4" id="KW-1185">Reference proteome</keyword>
<evidence type="ECO:0000313" key="4">
    <source>
        <dbReference type="Proteomes" id="UP000292235"/>
    </source>
</evidence>
<dbReference type="InterPro" id="IPR006311">
    <property type="entry name" value="TAT_signal"/>
</dbReference>
<reference evidence="3 4" key="1">
    <citation type="submission" date="2019-02" db="EMBL/GenBank/DDBJ databases">
        <authorList>
            <person name="Khodamoradi S."/>
            <person name="Hahnke R.L."/>
            <person name="Kaempfer P."/>
            <person name="Schumann P."/>
            <person name="Rohde M."/>
            <person name="Steinert M."/>
            <person name="Luzhetskyy A."/>
            <person name="Wink J."/>
            <person name="Ruckert C."/>
        </authorList>
    </citation>
    <scope>NUCLEOTIDE SEQUENCE [LARGE SCALE GENOMIC DNA]</scope>
    <source>
        <strain evidence="3 4">M2</strain>
    </source>
</reference>
<keyword evidence="3" id="KW-0121">Carboxypeptidase</keyword>
<dbReference type="GO" id="GO:0009002">
    <property type="term" value="F:serine-type D-Ala-D-Ala carboxypeptidase activity"/>
    <property type="evidence" value="ECO:0007669"/>
    <property type="project" value="UniProtKB-EC"/>
</dbReference>
<accession>A0A4P6Q6U0</accession>
<evidence type="ECO:0000256" key="1">
    <source>
        <dbReference type="SAM" id="Phobius"/>
    </source>
</evidence>
<sequence precursor="true">MRAVGPSPPPHTLSPRRRGALGALAACAVTALTVLTGLCPAAVADETGATAAELDRFAERYVERTGLPGATVAVTKGQEVVLTAGYGHAGDGEALTARSPMRIASLSKSFTALAVMQLVEAGEVELNRPVRRYLPGFRIDDPRGARITVRQLLDQSSGMSDRTFPDASRPEQPDSLKEAVAQLRTAGLAAEPGTDWNYHNPNYHVAARLVEVVSGQSFGTYLRRKVFAPAGMDDTVAAEAAGTPAPDSLADGHIRAYGMNIPMPEPDHFSAGSGGIVSTAEDMAKWLILQQSGGRAANRERVVSAGSVAEMHTPSANEGRYALGWMRRVPDGADRARQPQIWHGGSLSTYSAYQFLVPDTGYGVAVLYNSGITLTEEDLWGLADGLLALTEGRTPPQGGSSLWKIDAVFGALTAATAALGIRGLLRSGTWATRRRRRPMWRAAVRLLPYSFPPALLAVFQPGVDFLMGGRDATWLQRFYAVPAELSFLGIAALTCLAVVAARIAALVRAARRSAHATSAQREAADPSHST</sequence>
<evidence type="ECO:0000313" key="3">
    <source>
        <dbReference type="EMBL" id="QBI56498.1"/>
    </source>
</evidence>
<dbReference type="Proteomes" id="UP000292235">
    <property type="component" value="Chromosome"/>
</dbReference>
<keyword evidence="3" id="KW-0378">Hydrolase</keyword>
<feature type="domain" description="Beta-lactamase-related" evidence="2">
    <location>
        <begin position="54"/>
        <end position="373"/>
    </location>
</feature>
<keyword evidence="1" id="KW-1133">Transmembrane helix</keyword>
<protein>
    <submittedName>
        <fullName evidence="3">D-alanyl-D-alanine carboxypeptidase</fullName>
        <ecNumber evidence="3">3.4.16.4</ecNumber>
    </submittedName>
</protein>
<dbReference type="InterPro" id="IPR001466">
    <property type="entry name" value="Beta-lactam-related"/>
</dbReference>
<organism evidence="3 4">
    <name type="scientific">Streptomonospora litoralis</name>
    <dbReference type="NCBI Taxonomy" id="2498135"/>
    <lineage>
        <taxon>Bacteria</taxon>
        <taxon>Bacillati</taxon>
        <taxon>Actinomycetota</taxon>
        <taxon>Actinomycetes</taxon>
        <taxon>Streptosporangiales</taxon>
        <taxon>Nocardiopsidaceae</taxon>
        <taxon>Streptomonospora</taxon>
    </lineage>
</organism>
<dbReference type="SUPFAM" id="SSF56601">
    <property type="entry name" value="beta-lactamase/transpeptidase-like"/>
    <property type="match status" value="1"/>
</dbReference>
<evidence type="ECO:0000259" key="2">
    <source>
        <dbReference type="Pfam" id="PF00144"/>
    </source>
</evidence>
<gene>
    <name evidence="3" type="ORF">EKD16_23760</name>
</gene>
<keyword evidence="1" id="KW-0472">Membrane</keyword>